<accession>A0A2P6RB35</accession>
<reference evidence="2 3" key="1">
    <citation type="journal article" date="2018" name="Nat. Genet.">
        <title>The Rosa genome provides new insights in the design of modern roses.</title>
        <authorList>
            <person name="Bendahmane M."/>
        </authorList>
    </citation>
    <scope>NUCLEOTIDE SEQUENCE [LARGE SCALE GENOMIC DNA]</scope>
    <source>
        <strain evidence="3">cv. Old Blush</strain>
    </source>
</reference>
<dbReference type="OMA" id="WPTENED"/>
<evidence type="ECO:0000313" key="2">
    <source>
        <dbReference type="EMBL" id="PRQ43643.1"/>
    </source>
</evidence>
<name>A0A2P6RB35_ROSCH</name>
<keyword evidence="3" id="KW-1185">Reference proteome</keyword>
<dbReference type="CDD" id="cd00167">
    <property type="entry name" value="SANT"/>
    <property type="match status" value="1"/>
</dbReference>
<feature type="compositionally biased region" description="Polar residues" evidence="1">
    <location>
        <begin position="1"/>
        <end position="19"/>
    </location>
</feature>
<dbReference type="Gramene" id="PRQ43643">
    <property type="protein sequence ID" value="PRQ43643"/>
    <property type="gene ID" value="RchiOBHm_Chr3g0470651"/>
</dbReference>
<dbReference type="EMBL" id="PDCK01000041">
    <property type="protein sequence ID" value="PRQ43643.1"/>
    <property type="molecule type" value="Genomic_DNA"/>
</dbReference>
<comment type="caution">
    <text evidence="2">The sequence shown here is derived from an EMBL/GenBank/DDBJ whole genome shotgun (WGS) entry which is preliminary data.</text>
</comment>
<proteinExistence type="predicted"/>
<evidence type="ECO:0000256" key="1">
    <source>
        <dbReference type="SAM" id="MobiDB-lite"/>
    </source>
</evidence>
<dbReference type="AlphaFoldDB" id="A0A2P6RB35"/>
<evidence type="ECO:0008006" key="4">
    <source>
        <dbReference type="Google" id="ProtNLM"/>
    </source>
</evidence>
<dbReference type="Proteomes" id="UP000238479">
    <property type="component" value="Chromosome 3"/>
</dbReference>
<protein>
    <recommendedName>
        <fullName evidence="4">ELM2 domain-containing protein</fullName>
    </recommendedName>
</protein>
<dbReference type="InterPro" id="IPR001005">
    <property type="entry name" value="SANT/Myb"/>
</dbReference>
<dbReference type="PANTHER" id="PTHR46872">
    <property type="entry name" value="DNA BINDING PROTEIN"/>
    <property type="match status" value="1"/>
</dbReference>
<evidence type="ECO:0000313" key="3">
    <source>
        <dbReference type="Proteomes" id="UP000238479"/>
    </source>
</evidence>
<gene>
    <name evidence="2" type="ORF">RchiOBHm_Chr3g0470651</name>
</gene>
<organism evidence="2 3">
    <name type="scientific">Rosa chinensis</name>
    <name type="common">China rose</name>
    <dbReference type="NCBI Taxonomy" id="74649"/>
    <lineage>
        <taxon>Eukaryota</taxon>
        <taxon>Viridiplantae</taxon>
        <taxon>Streptophyta</taxon>
        <taxon>Embryophyta</taxon>
        <taxon>Tracheophyta</taxon>
        <taxon>Spermatophyta</taxon>
        <taxon>Magnoliopsida</taxon>
        <taxon>eudicotyledons</taxon>
        <taxon>Gunneridae</taxon>
        <taxon>Pentapetalae</taxon>
        <taxon>rosids</taxon>
        <taxon>fabids</taxon>
        <taxon>Rosales</taxon>
        <taxon>Rosaceae</taxon>
        <taxon>Rosoideae</taxon>
        <taxon>Rosoideae incertae sedis</taxon>
        <taxon>Rosa</taxon>
    </lineage>
</organism>
<feature type="region of interest" description="Disordered" evidence="1">
    <location>
        <begin position="1"/>
        <end position="22"/>
    </location>
</feature>
<dbReference type="OrthoDB" id="1938526at2759"/>
<sequence>MVDMSLSTSHSSHDNQGSDAKTALHLSDPMRETKSSFGFFSDSDILVWLKGLAIDSGYCKASPGSAQQLWNQSLELRKHLLLANDVSPRSKRKLDQFLRGGRFAGASELETKKSNDHVKRICRGHSVSCSTNTDGNNEIFRPQILCSSLMSGNSLTNEDDYRVKQCCPDLTILDDMEKYGAPYKDNSASPLIDADESVHGSSTLSLEKSNFCDATTLKVNDSVDSSDSFSLDEYDSELERALRLLVSSDDDFRRSVTSTHPKMKSEERNHKACEILRCLFSDGKYFRRSVPIGRDFQADVPKWIGPVNRNKLYSEDGDSEVSRWLGTLIWPIKGRKCGGATIKAIGKGRPESCSCVSPGSVDCVKHHIHEARLCLQSEIGPAFCSWKFDEMGEFASKSWTLKEQRTFESLVRKNPLSNEASFWKLAFKRFPDKRKKSIVSYYYNVFIPRRMSLETRSSLDEIDSDDDSIEV</sequence>
<dbReference type="PANTHER" id="PTHR46872:SF10">
    <property type="entry name" value="MYB-LIKE DOMAIN-CONTAINING PROTEIN"/>
    <property type="match status" value="1"/>
</dbReference>
<dbReference type="STRING" id="74649.A0A2P6RB35"/>